<dbReference type="GO" id="GO:0005737">
    <property type="term" value="C:cytoplasm"/>
    <property type="evidence" value="ECO:0007669"/>
    <property type="project" value="UniProtKB-SubCell"/>
</dbReference>
<dbReference type="Pfam" id="PF00977">
    <property type="entry name" value="His_biosynth"/>
    <property type="match status" value="1"/>
</dbReference>
<gene>
    <name evidence="34" type="ORF">G195_002637</name>
</gene>
<evidence type="ECO:0000256" key="11">
    <source>
        <dbReference type="ARBA" id="ARBA00009667"/>
    </source>
</evidence>
<evidence type="ECO:0000256" key="6">
    <source>
        <dbReference type="ARBA" id="ARBA00005133"/>
    </source>
</evidence>
<evidence type="ECO:0000256" key="31">
    <source>
        <dbReference type="RuleBase" id="RU003657"/>
    </source>
</evidence>
<dbReference type="SUPFAM" id="SSF52317">
    <property type="entry name" value="Class I glutamine amidotransferase-like"/>
    <property type="match status" value="1"/>
</dbReference>
<reference evidence="34" key="2">
    <citation type="submission" date="2020-02" db="EMBL/GenBank/DDBJ databases">
        <authorList>
            <person name="Studholme D.J."/>
        </authorList>
    </citation>
    <scope>NUCLEOTIDE SEQUENCE</scope>
    <source>
        <strain evidence="34">00238/432</strain>
    </source>
</reference>
<dbReference type="CDD" id="cd04732">
    <property type="entry name" value="HisA"/>
    <property type="match status" value="1"/>
</dbReference>
<dbReference type="PROSITE" id="PS51273">
    <property type="entry name" value="GATASE_TYPE_1"/>
    <property type="match status" value="1"/>
</dbReference>
<evidence type="ECO:0000313" key="34">
    <source>
        <dbReference type="EMBL" id="KAF4324114.1"/>
    </source>
</evidence>
<dbReference type="GO" id="GO:0003949">
    <property type="term" value="F:1-(5-phosphoribosyl)-5-[(5-phosphoribosylamino)methylideneamino]imidazole-4-carboxamide isomerase activity"/>
    <property type="evidence" value="ECO:0007669"/>
    <property type="project" value="UniProtKB-EC"/>
</dbReference>
<dbReference type="Pfam" id="PF01502">
    <property type="entry name" value="PRA-CH"/>
    <property type="match status" value="1"/>
</dbReference>
<dbReference type="GO" id="GO:0000105">
    <property type="term" value="P:L-histidine biosynthetic process"/>
    <property type="evidence" value="ECO:0007669"/>
    <property type="project" value="UniProtKB-UniPathway"/>
</dbReference>
<dbReference type="FunFam" id="3.10.20.810:FF:000001">
    <property type="entry name" value="Histidine biosynthesis bifunctional protein HisIE"/>
    <property type="match status" value="1"/>
</dbReference>
<keyword evidence="19" id="KW-0963">Cytoplasm</keyword>
<evidence type="ECO:0000256" key="10">
    <source>
        <dbReference type="ARBA" id="ARBA00008299"/>
    </source>
</evidence>
<dbReference type="FunFam" id="3.20.20.70:FF:000009">
    <property type="entry name" value="1-(5-phosphoribosyl)-5-[(5-phosphoribosylamino)methylideneamino] imidazole-4-carboxamide isomerase"/>
    <property type="match status" value="1"/>
</dbReference>
<keyword evidence="23" id="KW-0067">ATP-binding</keyword>
<dbReference type="GO" id="GO:0004359">
    <property type="term" value="F:glutaminase activity"/>
    <property type="evidence" value="ECO:0007669"/>
    <property type="project" value="UniProtKB-EC"/>
</dbReference>
<evidence type="ECO:0000256" key="7">
    <source>
        <dbReference type="ARBA" id="ARBA00005169"/>
    </source>
</evidence>
<comment type="caution">
    <text evidence="34">The sequence shown here is derived from an EMBL/GenBank/DDBJ whole genome shotgun (WGS) entry which is preliminary data.</text>
</comment>
<accession>A0A8J4WG71</accession>
<organism evidence="34 35">
    <name type="scientific">Phytophthora kernoviae 00238/432</name>
    <dbReference type="NCBI Taxonomy" id="1284355"/>
    <lineage>
        <taxon>Eukaryota</taxon>
        <taxon>Sar</taxon>
        <taxon>Stramenopiles</taxon>
        <taxon>Oomycota</taxon>
        <taxon>Peronosporomycetes</taxon>
        <taxon>Peronosporales</taxon>
        <taxon>Peronosporaceae</taxon>
        <taxon>Phytophthora</taxon>
    </lineage>
</organism>
<evidence type="ECO:0000256" key="13">
    <source>
        <dbReference type="ARBA" id="ARBA00012414"/>
    </source>
</evidence>
<comment type="similarity">
    <text evidence="11 31">Belongs to the HisA/HisF family.</text>
</comment>
<dbReference type="NCBIfam" id="TIGR01855">
    <property type="entry name" value="IMP_synth_hisH"/>
    <property type="match status" value="1"/>
</dbReference>
<keyword evidence="28" id="KW-0511">Multifunctional enzyme</keyword>
<comment type="pathway">
    <text evidence="7">Amino-acid biosynthesis; L-histidine biosynthesis; L-histidine from 5-phospho-alpha-D-ribose 1-diphosphate: step 3/9.</text>
</comment>
<dbReference type="InterPro" id="IPR013785">
    <property type="entry name" value="Aldolase_TIM"/>
</dbReference>
<dbReference type="Proteomes" id="UP000702964">
    <property type="component" value="Unassembled WGS sequence"/>
</dbReference>
<evidence type="ECO:0000256" key="9">
    <source>
        <dbReference type="ARBA" id="ARBA00007731"/>
    </source>
</evidence>
<evidence type="ECO:0000256" key="26">
    <source>
        <dbReference type="ARBA" id="ARBA00023235"/>
    </source>
</evidence>
<protein>
    <recommendedName>
        <fullName evidence="18">Histidine biosynthesis bifunctional protein HisIE</fullName>
        <ecNumber evidence="17">3.5.1.2</ecNumber>
        <ecNumber evidence="15">3.5.4.19</ecNumber>
        <ecNumber evidence="13">3.6.1.31</ecNumber>
        <ecNumber evidence="16">4.3.2.10</ecNumber>
        <ecNumber evidence="14">5.3.1.16</ecNumber>
    </recommendedName>
</protein>
<evidence type="ECO:0000256" key="14">
    <source>
        <dbReference type="ARBA" id="ARBA00012550"/>
    </source>
</evidence>
<dbReference type="GO" id="GO:0004635">
    <property type="term" value="F:phosphoribosyl-AMP cyclohydrolase activity"/>
    <property type="evidence" value="ECO:0007669"/>
    <property type="project" value="UniProtKB-EC"/>
</dbReference>
<dbReference type="InterPro" id="IPR002496">
    <property type="entry name" value="PRib_AMP_CycHydrolase_dom"/>
</dbReference>
<evidence type="ECO:0000256" key="21">
    <source>
        <dbReference type="ARBA" id="ARBA00022741"/>
    </source>
</evidence>
<dbReference type="GO" id="GO:0005524">
    <property type="term" value="F:ATP binding"/>
    <property type="evidence" value="ECO:0007669"/>
    <property type="project" value="UniProtKB-KW"/>
</dbReference>
<dbReference type="EC" id="3.5.1.2" evidence="17"/>
<comment type="similarity">
    <text evidence="9">In the C-terminal section; belongs to the PRA-PH family.</text>
</comment>
<evidence type="ECO:0000256" key="29">
    <source>
        <dbReference type="ARBA" id="ARBA00047838"/>
    </source>
</evidence>
<evidence type="ECO:0000256" key="8">
    <source>
        <dbReference type="ARBA" id="ARBA00005204"/>
    </source>
</evidence>
<comment type="catalytic activity">
    <reaction evidence="3">
        <text>1-(5-phospho-beta-D-ribosyl)-ATP + H2O = 1-(5-phospho-beta-D-ribosyl)-5'-AMP + diphosphate + H(+)</text>
        <dbReference type="Rhea" id="RHEA:22828"/>
        <dbReference type="ChEBI" id="CHEBI:15377"/>
        <dbReference type="ChEBI" id="CHEBI:15378"/>
        <dbReference type="ChEBI" id="CHEBI:33019"/>
        <dbReference type="ChEBI" id="CHEBI:59457"/>
        <dbReference type="ChEBI" id="CHEBI:73183"/>
        <dbReference type="EC" id="3.6.1.31"/>
    </reaction>
</comment>
<evidence type="ECO:0000256" key="15">
    <source>
        <dbReference type="ARBA" id="ARBA00012721"/>
    </source>
</evidence>
<dbReference type="HAMAP" id="MF_00278">
    <property type="entry name" value="HisH"/>
    <property type="match status" value="1"/>
</dbReference>
<dbReference type="Gene3D" id="1.10.287.1080">
    <property type="entry name" value="MazG-like"/>
    <property type="match status" value="1"/>
</dbReference>
<dbReference type="InterPro" id="IPR021130">
    <property type="entry name" value="PRib-ATP_PPHydrolase-like"/>
</dbReference>
<dbReference type="EC" id="5.3.1.16" evidence="14"/>
<dbReference type="EC" id="3.5.4.19" evidence="15"/>
<dbReference type="FunFam" id="3.40.50.880:FF:000009">
    <property type="entry name" value="Imidazole glycerol phosphate synthase subunit HisH"/>
    <property type="match status" value="1"/>
</dbReference>
<keyword evidence="22" id="KW-0378">Hydrolase</keyword>
<comment type="catalytic activity">
    <reaction evidence="30">
        <text>L-glutamine + H2O = L-glutamate + NH4(+)</text>
        <dbReference type="Rhea" id="RHEA:15889"/>
        <dbReference type="ChEBI" id="CHEBI:15377"/>
        <dbReference type="ChEBI" id="CHEBI:28938"/>
        <dbReference type="ChEBI" id="CHEBI:29985"/>
        <dbReference type="ChEBI" id="CHEBI:58359"/>
        <dbReference type="EC" id="3.5.1.2"/>
    </reaction>
</comment>
<dbReference type="Pfam" id="PF01503">
    <property type="entry name" value="PRA-PH"/>
    <property type="match status" value="1"/>
</dbReference>
<feature type="domain" description="Phosphoribosyl-AMP cyclohydrolase" evidence="33">
    <location>
        <begin position="642"/>
        <end position="715"/>
    </location>
</feature>
<dbReference type="HAMAP" id="MF_01020">
    <property type="entry name" value="HisE"/>
    <property type="match status" value="1"/>
</dbReference>
<comment type="pathway">
    <text evidence="8">Amino-acid biosynthesis; L-histidine biosynthesis; L-histidine from 5-phospho-alpha-D-ribose 1-diphosphate: step 2/9.</text>
</comment>
<comment type="subcellular location">
    <subcellularLocation>
        <location evidence="4">Cytoplasm</location>
    </subcellularLocation>
</comment>
<evidence type="ECO:0000256" key="18">
    <source>
        <dbReference type="ARBA" id="ARBA00017720"/>
    </source>
</evidence>
<dbReference type="SUPFAM" id="SSF51366">
    <property type="entry name" value="Ribulose-phoshate binding barrel"/>
    <property type="match status" value="2"/>
</dbReference>
<keyword evidence="25 31" id="KW-0368">Histidine biosynthesis</keyword>
<evidence type="ECO:0000256" key="12">
    <source>
        <dbReference type="ARBA" id="ARBA00011152"/>
    </source>
</evidence>
<dbReference type="AlphaFoldDB" id="A0A8J4WG71"/>
<evidence type="ECO:0000256" key="3">
    <source>
        <dbReference type="ARBA" id="ARBA00001460"/>
    </source>
</evidence>
<dbReference type="SUPFAM" id="SSF101386">
    <property type="entry name" value="all-alpha NTP pyrophosphatases"/>
    <property type="match status" value="1"/>
</dbReference>
<dbReference type="Gene3D" id="3.20.20.70">
    <property type="entry name" value="Aldolase class I"/>
    <property type="match status" value="2"/>
</dbReference>
<evidence type="ECO:0000256" key="17">
    <source>
        <dbReference type="ARBA" id="ARBA00012918"/>
    </source>
</evidence>
<evidence type="ECO:0000256" key="27">
    <source>
        <dbReference type="ARBA" id="ARBA00023239"/>
    </source>
</evidence>
<dbReference type="InterPro" id="IPR008179">
    <property type="entry name" value="HisE"/>
</dbReference>
<dbReference type="InterPro" id="IPR026660">
    <property type="entry name" value="PRA-CH"/>
</dbReference>
<dbReference type="HAMAP" id="MF_01021">
    <property type="entry name" value="HisI"/>
    <property type="match status" value="1"/>
</dbReference>
<reference evidence="34" key="1">
    <citation type="journal article" date="2015" name="Genom Data">
        <title>Draft genome sequences of Phytophthora kernoviae and Phytophthora ramorum lineage EU2 from Scotland.</title>
        <authorList>
            <person name="Sambles C."/>
            <person name="Schlenzig A."/>
            <person name="O'Neill P."/>
            <person name="Grant M."/>
            <person name="Studholme D.J."/>
        </authorList>
    </citation>
    <scope>NUCLEOTIDE SEQUENCE</scope>
    <source>
        <strain evidence="34">00238/432</strain>
    </source>
</reference>
<dbReference type="CDD" id="cd11534">
    <property type="entry name" value="NTP-PPase_HisIE_like"/>
    <property type="match status" value="1"/>
</dbReference>
<dbReference type="InterPro" id="IPR011060">
    <property type="entry name" value="RibuloseP-bd_barrel"/>
</dbReference>
<evidence type="ECO:0000256" key="30">
    <source>
        <dbReference type="ARBA" id="ARBA00049534"/>
    </source>
</evidence>
<dbReference type="InterPro" id="IPR006063">
    <property type="entry name" value="HisA_bact_arch"/>
</dbReference>
<comment type="pathway">
    <text evidence="5">Amino-acid biosynthesis; L-histidine biosynthesis; L-histidine from 5-phospho-alpha-D-ribose 1-diphosphate: step 5/9.</text>
</comment>
<evidence type="ECO:0000256" key="24">
    <source>
        <dbReference type="ARBA" id="ARBA00022962"/>
    </source>
</evidence>
<comment type="catalytic activity">
    <reaction evidence="2">
        <text>1-(5-phospho-beta-D-ribosyl)-5-[(5-phospho-beta-D-ribosylamino)methylideneamino]imidazole-4-carboxamide = 5-[(5-phospho-1-deoxy-D-ribulos-1-ylimino)methylamino]-1-(5-phospho-beta-D-ribosyl)imidazole-4-carboxamide</text>
        <dbReference type="Rhea" id="RHEA:15469"/>
        <dbReference type="ChEBI" id="CHEBI:58435"/>
        <dbReference type="ChEBI" id="CHEBI:58525"/>
        <dbReference type="EC" id="5.3.1.16"/>
    </reaction>
</comment>
<dbReference type="PANTHER" id="PTHR21235">
    <property type="entry name" value="IMIDAZOLE GLYCEROL PHOSPHATE SYNTHASE SUBUNIT HISF/H IGP SYNTHASE SUBUNIT HISF/H"/>
    <property type="match status" value="1"/>
</dbReference>
<dbReference type="UniPathway" id="UPA00031">
    <property type="reaction ID" value="UER00007"/>
</dbReference>
<dbReference type="CDD" id="cd01748">
    <property type="entry name" value="GATase1_IGP_Synthase"/>
    <property type="match status" value="1"/>
</dbReference>
<dbReference type="EC" id="3.6.1.31" evidence="13"/>
<sequence>MAIAIVDYGMGNLHSVGKAVERLGYEALVTGDRDAILGADGVILPGVGAFGDAMLHLRESGLDAVVKEAAAGPKPLLGICLGMQLLFSSSEEHGEYEGLNILPGQVVRFAPGELKVPHMGWNRLEFLHPENPLFAGLEAGHVYFVHSYHARTEVESDLLAVTDYGHPVTAIVGRGSNFGMQFHPEKSGELGMKLLGNFLALTGSKALVQGDYNQETVYNDDPVQVALSWEKQGGTYVHLVDLDGAKAGHPVNDELIGRIASAVNVPVQVGGGLRTVADVERLLGLGVSRLIIGTAAIEDRTFTEEVLGRYGDKVAIGIDARNGYVATRGWLETSEVQAEVLAKELAAFGAETFIFTDISRDGMMQGPNVEAIVSLAKASGRTVIASGGVSVMDDLLRLSKHAEDGVGGAIVGKALYTGSIDLSEADGRVVKGVNFVNLRDAGDPVELAALYDREGADELVFLDISASVEGRETMEEVVRQTAGEIAIPFTVGGGISKVEDMNRILRAGADKIAVNTAAVLNPQLIADGARRFGSQCIVVAIDAKYNEAWGEWEVYTHGGRKPSGIKALEWVKQAETLGAGEILLTSMDADGTKDGFDLKLTAAVSESIKEQLSLEQVVEHIRWSDGLVPAIVQDAETRQVLMMAYMNRESLKLSLESGETWFWSRSRQELWHKGATSGNVQTITSLKYDCDGDTLLVEVKPNGPACHTGAVTCFHNEIVGLPEQPGDKASIESGATTASSSSEGRFEVLAELESVIAERERERPEGAYTTYLFDKGVDKILKKIGEEASETIIAAKNKDNDELRLEVSDLMYHLLVLLQERKLPLDDIMSELSRRHERPRRD</sequence>
<dbReference type="InterPro" id="IPR004651">
    <property type="entry name" value="HisF"/>
</dbReference>
<dbReference type="InterPro" id="IPR038019">
    <property type="entry name" value="PRib_AMP_CycHydrolase_sf"/>
</dbReference>
<proteinExistence type="inferred from homology"/>
<dbReference type="InterPro" id="IPR017926">
    <property type="entry name" value="GATASE"/>
</dbReference>
<comment type="pathway">
    <text evidence="6">Amino-acid biosynthesis; L-histidine biosynthesis; L-histidine from 5-phospho-alpha-D-ribose 1-diphosphate: step 4/9.</text>
</comment>
<dbReference type="EMBL" id="AOFI03000025">
    <property type="protein sequence ID" value="KAF4324114.1"/>
    <property type="molecule type" value="Genomic_DNA"/>
</dbReference>
<dbReference type="GO" id="GO:0016829">
    <property type="term" value="F:lyase activity"/>
    <property type="evidence" value="ECO:0007669"/>
    <property type="project" value="UniProtKB-KW"/>
</dbReference>
<dbReference type="NCBIfam" id="TIGR03188">
    <property type="entry name" value="histidine_hisI"/>
    <property type="match status" value="1"/>
</dbReference>
<dbReference type="SUPFAM" id="SSF141734">
    <property type="entry name" value="HisI-like"/>
    <property type="match status" value="1"/>
</dbReference>
<dbReference type="InterPro" id="IPR023019">
    <property type="entry name" value="His_synth_HisIE"/>
</dbReference>
<dbReference type="CDD" id="cd04731">
    <property type="entry name" value="HisF"/>
    <property type="match status" value="1"/>
</dbReference>
<dbReference type="Gene3D" id="3.10.20.810">
    <property type="entry name" value="Phosphoribosyl-AMP cyclohydrolase"/>
    <property type="match status" value="1"/>
</dbReference>
<dbReference type="GO" id="GO:0000107">
    <property type="term" value="F:imidazoleglycerol-phosphate synthase activity"/>
    <property type="evidence" value="ECO:0007669"/>
    <property type="project" value="InterPro"/>
</dbReference>
<dbReference type="NCBIfam" id="TIGR00007">
    <property type="entry name" value="1-(5-phosphoribosyl)-5-[(5-phosphoribosylamino)methylideneamino]imidazole-4-carboxamide isomerase"/>
    <property type="match status" value="1"/>
</dbReference>
<dbReference type="NCBIfam" id="NF000768">
    <property type="entry name" value="PRK00051.1"/>
    <property type="match status" value="1"/>
</dbReference>
<dbReference type="InterPro" id="IPR050064">
    <property type="entry name" value="IGPS_HisA/HisF"/>
</dbReference>
<dbReference type="Gene3D" id="3.40.50.880">
    <property type="match status" value="1"/>
</dbReference>
<comment type="similarity">
    <text evidence="10">In the N-terminal section; belongs to the PRA-CH family.</text>
</comment>
<keyword evidence="20 31" id="KW-0028">Amino-acid biosynthesis</keyword>
<dbReference type="HAMAP" id="MF_01014">
    <property type="entry name" value="HisA"/>
    <property type="match status" value="1"/>
</dbReference>
<evidence type="ECO:0000256" key="25">
    <source>
        <dbReference type="ARBA" id="ARBA00023102"/>
    </source>
</evidence>
<evidence type="ECO:0000256" key="23">
    <source>
        <dbReference type="ARBA" id="ARBA00022840"/>
    </source>
</evidence>
<keyword evidence="24" id="KW-0315">Glutamine amidotransferase</keyword>
<dbReference type="EC" id="4.3.2.10" evidence="16"/>
<evidence type="ECO:0000256" key="4">
    <source>
        <dbReference type="ARBA" id="ARBA00004496"/>
    </source>
</evidence>
<feature type="domain" description="Glutamine amidotransferase" evidence="32">
    <location>
        <begin position="5"/>
        <end position="199"/>
    </location>
</feature>
<keyword evidence="26" id="KW-0413">Isomerase</keyword>
<dbReference type="FunFam" id="1.10.287.1080:FF:000002">
    <property type="entry name" value="Histidine biosynthesis bifunctional protein HisIE"/>
    <property type="match status" value="1"/>
</dbReference>
<dbReference type="NCBIfam" id="NF002747">
    <property type="entry name" value="PRK02759.1"/>
    <property type="match status" value="1"/>
</dbReference>
<dbReference type="InterPro" id="IPR006062">
    <property type="entry name" value="His_biosynth"/>
</dbReference>
<name>A0A8J4WG71_9STRA</name>
<evidence type="ECO:0000259" key="32">
    <source>
        <dbReference type="Pfam" id="PF00117"/>
    </source>
</evidence>
<comment type="subunit">
    <text evidence="12">Heterodimer of HisH and HisF.</text>
</comment>
<evidence type="ECO:0000256" key="22">
    <source>
        <dbReference type="ARBA" id="ARBA00022801"/>
    </source>
</evidence>
<dbReference type="PANTHER" id="PTHR21235:SF2">
    <property type="entry name" value="IMIDAZOLE GLYCEROL PHOSPHATE SYNTHASE HISHF"/>
    <property type="match status" value="1"/>
</dbReference>
<dbReference type="InterPro" id="IPR023016">
    <property type="entry name" value="HisA/PriA"/>
</dbReference>
<dbReference type="HAMAP" id="MF_01019">
    <property type="entry name" value="HisIE"/>
    <property type="match status" value="1"/>
</dbReference>
<evidence type="ECO:0000256" key="20">
    <source>
        <dbReference type="ARBA" id="ARBA00022605"/>
    </source>
</evidence>
<evidence type="ECO:0000313" key="35">
    <source>
        <dbReference type="Proteomes" id="UP000702964"/>
    </source>
</evidence>
<comment type="catalytic activity">
    <reaction evidence="29">
        <text>5-[(5-phospho-1-deoxy-D-ribulos-1-ylimino)methylamino]-1-(5-phospho-beta-D-ribosyl)imidazole-4-carboxamide + L-glutamine = D-erythro-1-(imidazol-4-yl)glycerol 3-phosphate + 5-amino-1-(5-phospho-beta-D-ribosyl)imidazole-4-carboxamide + L-glutamate + H(+)</text>
        <dbReference type="Rhea" id="RHEA:24793"/>
        <dbReference type="ChEBI" id="CHEBI:15378"/>
        <dbReference type="ChEBI" id="CHEBI:29985"/>
        <dbReference type="ChEBI" id="CHEBI:58278"/>
        <dbReference type="ChEBI" id="CHEBI:58359"/>
        <dbReference type="ChEBI" id="CHEBI:58475"/>
        <dbReference type="ChEBI" id="CHEBI:58525"/>
        <dbReference type="EC" id="4.3.2.10"/>
    </reaction>
</comment>
<keyword evidence="27" id="KW-0456">Lyase</keyword>
<dbReference type="Pfam" id="PF00117">
    <property type="entry name" value="GATase"/>
    <property type="match status" value="1"/>
</dbReference>
<evidence type="ECO:0000256" key="1">
    <source>
        <dbReference type="ARBA" id="ARBA00000024"/>
    </source>
</evidence>
<evidence type="ECO:0000256" key="16">
    <source>
        <dbReference type="ARBA" id="ARBA00012809"/>
    </source>
</evidence>
<dbReference type="GO" id="GO:0004636">
    <property type="term" value="F:phosphoribosyl-ATP diphosphatase activity"/>
    <property type="evidence" value="ECO:0007669"/>
    <property type="project" value="UniProtKB-EC"/>
</dbReference>
<dbReference type="InterPro" id="IPR010139">
    <property type="entry name" value="Imidazole-glycPsynth_HisH"/>
</dbReference>
<evidence type="ECO:0000256" key="5">
    <source>
        <dbReference type="ARBA" id="ARBA00005091"/>
    </source>
</evidence>
<dbReference type="InterPro" id="IPR029062">
    <property type="entry name" value="Class_I_gatase-like"/>
</dbReference>
<evidence type="ECO:0000259" key="33">
    <source>
        <dbReference type="Pfam" id="PF01502"/>
    </source>
</evidence>
<comment type="catalytic activity">
    <reaction evidence="1">
        <text>1-(5-phospho-beta-D-ribosyl)-5'-AMP + H2O = 1-(5-phospho-beta-D-ribosyl)-5-[(5-phospho-beta-D-ribosylamino)methylideneamino]imidazole-4-carboxamide</text>
        <dbReference type="Rhea" id="RHEA:20049"/>
        <dbReference type="ChEBI" id="CHEBI:15377"/>
        <dbReference type="ChEBI" id="CHEBI:58435"/>
        <dbReference type="ChEBI" id="CHEBI:59457"/>
        <dbReference type="EC" id="3.5.4.19"/>
    </reaction>
</comment>
<keyword evidence="21" id="KW-0547">Nucleotide-binding</keyword>
<evidence type="ECO:0000256" key="19">
    <source>
        <dbReference type="ARBA" id="ARBA00022490"/>
    </source>
</evidence>
<evidence type="ECO:0000256" key="2">
    <source>
        <dbReference type="ARBA" id="ARBA00000901"/>
    </source>
</evidence>
<evidence type="ECO:0000256" key="28">
    <source>
        <dbReference type="ARBA" id="ARBA00023268"/>
    </source>
</evidence>